<dbReference type="SUPFAM" id="SSF46785">
    <property type="entry name" value="Winged helix' DNA-binding domain"/>
    <property type="match status" value="1"/>
</dbReference>
<dbReference type="OrthoDB" id="9816541at2"/>
<dbReference type="RefSeq" id="WP_092472037.1">
    <property type="nucleotide sequence ID" value="NZ_FOOX01000010.1"/>
</dbReference>
<name>A0A1I2V0V7_9FIRM</name>
<dbReference type="Pfam" id="PF07702">
    <property type="entry name" value="UTRA"/>
    <property type="match status" value="1"/>
</dbReference>
<dbReference type="PANTHER" id="PTHR44846">
    <property type="entry name" value="MANNOSYL-D-GLYCERATE TRANSPORT/METABOLISM SYSTEM REPRESSOR MNGR-RELATED"/>
    <property type="match status" value="1"/>
</dbReference>
<evidence type="ECO:0000256" key="3">
    <source>
        <dbReference type="ARBA" id="ARBA00023163"/>
    </source>
</evidence>
<organism evidence="5 6">
    <name type="scientific">Desulfotruncus arcticus DSM 17038</name>
    <dbReference type="NCBI Taxonomy" id="1121424"/>
    <lineage>
        <taxon>Bacteria</taxon>
        <taxon>Bacillati</taxon>
        <taxon>Bacillota</taxon>
        <taxon>Clostridia</taxon>
        <taxon>Eubacteriales</taxon>
        <taxon>Desulfallaceae</taxon>
        <taxon>Desulfotruncus</taxon>
    </lineage>
</organism>
<dbReference type="AlphaFoldDB" id="A0A1I2V0V7"/>
<dbReference type="PROSITE" id="PS50949">
    <property type="entry name" value="HTH_GNTR"/>
    <property type="match status" value="1"/>
</dbReference>
<dbReference type="GO" id="GO:0003700">
    <property type="term" value="F:DNA-binding transcription factor activity"/>
    <property type="evidence" value="ECO:0007669"/>
    <property type="project" value="InterPro"/>
</dbReference>
<reference evidence="6" key="1">
    <citation type="submission" date="2016-10" db="EMBL/GenBank/DDBJ databases">
        <authorList>
            <person name="Varghese N."/>
            <person name="Submissions S."/>
        </authorList>
    </citation>
    <scope>NUCLEOTIDE SEQUENCE [LARGE SCALE GENOMIC DNA]</scope>
    <source>
        <strain evidence="6">DSM 17038</strain>
    </source>
</reference>
<evidence type="ECO:0000256" key="1">
    <source>
        <dbReference type="ARBA" id="ARBA00023015"/>
    </source>
</evidence>
<dbReference type="GO" id="GO:0045892">
    <property type="term" value="P:negative regulation of DNA-templated transcription"/>
    <property type="evidence" value="ECO:0007669"/>
    <property type="project" value="TreeGrafter"/>
</dbReference>
<proteinExistence type="predicted"/>
<keyword evidence="2" id="KW-0238">DNA-binding</keyword>
<keyword evidence="6" id="KW-1185">Reference proteome</keyword>
<dbReference type="PRINTS" id="PR00035">
    <property type="entry name" value="HTHGNTR"/>
</dbReference>
<dbReference type="Gene3D" id="3.40.1410.10">
    <property type="entry name" value="Chorismate lyase-like"/>
    <property type="match status" value="1"/>
</dbReference>
<protein>
    <submittedName>
        <fullName evidence="5">GntR family transcriptional regulator</fullName>
    </submittedName>
</protein>
<feature type="domain" description="HTH gntR-type" evidence="4">
    <location>
        <begin position="1"/>
        <end position="69"/>
    </location>
</feature>
<dbReference type="CDD" id="cd07377">
    <property type="entry name" value="WHTH_GntR"/>
    <property type="match status" value="1"/>
</dbReference>
<dbReference type="InterPro" id="IPR050679">
    <property type="entry name" value="Bact_HTH_transcr_reg"/>
</dbReference>
<evidence type="ECO:0000313" key="5">
    <source>
        <dbReference type="EMBL" id="SFG82872.1"/>
    </source>
</evidence>
<dbReference type="STRING" id="341036.SAMN05660649_02834"/>
<dbReference type="SMART" id="SM00345">
    <property type="entry name" value="HTH_GNTR"/>
    <property type="match status" value="1"/>
</dbReference>
<gene>
    <name evidence="5" type="ORF">SAMN05660649_02834</name>
</gene>
<keyword evidence="1" id="KW-0805">Transcription regulation</keyword>
<dbReference type="EMBL" id="FOOX01000010">
    <property type="protein sequence ID" value="SFG82872.1"/>
    <property type="molecule type" value="Genomic_DNA"/>
</dbReference>
<dbReference type="Gene3D" id="1.10.10.10">
    <property type="entry name" value="Winged helix-like DNA-binding domain superfamily/Winged helix DNA-binding domain"/>
    <property type="match status" value="1"/>
</dbReference>
<dbReference type="InterPro" id="IPR000524">
    <property type="entry name" value="Tscrpt_reg_HTH_GntR"/>
</dbReference>
<dbReference type="InterPro" id="IPR036388">
    <property type="entry name" value="WH-like_DNA-bd_sf"/>
</dbReference>
<dbReference type="GO" id="GO:0003677">
    <property type="term" value="F:DNA binding"/>
    <property type="evidence" value="ECO:0007669"/>
    <property type="project" value="UniProtKB-KW"/>
</dbReference>
<evidence type="ECO:0000313" key="6">
    <source>
        <dbReference type="Proteomes" id="UP000199337"/>
    </source>
</evidence>
<dbReference type="Proteomes" id="UP000199337">
    <property type="component" value="Unassembled WGS sequence"/>
</dbReference>
<sequence>MPEELQIVDRLVQQIASGKYAAHHKLPSENVIADQYKVPRIVARKAYERLEEMGYIYKKQGKGSYVKDRHKQVELVLSGDVSFSRKMMEKGYDFQSKTVFCKEIKYNQKIFDFLETGQGDRVFKIGRLRFVDGQPIAIHISYVAKSVFYDIDTAGPAIASMFEYYHSRGYNEFCSKPSSLSVSFPTKSQRKLLDCSYLIPLLVLESGCVDKRSCTVLEYTRILYRSDCFSSYIIPTPSACKR</sequence>
<evidence type="ECO:0000259" key="4">
    <source>
        <dbReference type="PROSITE" id="PS50949"/>
    </source>
</evidence>
<dbReference type="InterPro" id="IPR011663">
    <property type="entry name" value="UTRA"/>
</dbReference>
<dbReference type="SMART" id="SM00866">
    <property type="entry name" value="UTRA"/>
    <property type="match status" value="1"/>
</dbReference>
<dbReference type="PANTHER" id="PTHR44846:SF1">
    <property type="entry name" value="MANNOSYL-D-GLYCERATE TRANSPORT_METABOLISM SYSTEM REPRESSOR MNGR-RELATED"/>
    <property type="match status" value="1"/>
</dbReference>
<evidence type="ECO:0000256" key="2">
    <source>
        <dbReference type="ARBA" id="ARBA00023125"/>
    </source>
</evidence>
<dbReference type="Pfam" id="PF00392">
    <property type="entry name" value="GntR"/>
    <property type="match status" value="1"/>
</dbReference>
<dbReference type="SUPFAM" id="SSF64288">
    <property type="entry name" value="Chorismate lyase-like"/>
    <property type="match status" value="1"/>
</dbReference>
<dbReference type="InterPro" id="IPR036390">
    <property type="entry name" value="WH_DNA-bd_sf"/>
</dbReference>
<accession>A0A1I2V0V7</accession>
<dbReference type="InterPro" id="IPR028978">
    <property type="entry name" value="Chorismate_lyase_/UTRA_dom_sf"/>
</dbReference>
<keyword evidence="3" id="KW-0804">Transcription</keyword>